<dbReference type="CDD" id="cd01188">
    <property type="entry name" value="INT_RitA_C_like"/>
    <property type="match status" value="1"/>
</dbReference>
<dbReference type="STRING" id="930.GCA_002079865_03891"/>
<keyword evidence="4" id="KW-0233">DNA recombination</keyword>
<comment type="caution">
    <text evidence="6">The sequence shown here is derived from an EMBL/GenBank/DDBJ whole genome shotgun (WGS) entry which is preliminary data.</text>
</comment>
<evidence type="ECO:0000313" key="7">
    <source>
        <dbReference type="EMBL" id="OCX73951.1"/>
    </source>
</evidence>
<dbReference type="GO" id="GO:0003677">
    <property type="term" value="F:DNA binding"/>
    <property type="evidence" value="ECO:0007669"/>
    <property type="project" value="UniProtKB-KW"/>
</dbReference>
<evidence type="ECO:0000313" key="9">
    <source>
        <dbReference type="Proteomes" id="UP000095008"/>
    </source>
</evidence>
<keyword evidence="2" id="KW-0229">DNA integration</keyword>
<dbReference type="Gene3D" id="1.10.443.10">
    <property type="entry name" value="Intergrase catalytic core"/>
    <property type="match status" value="1"/>
</dbReference>
<feature type="domain" description="Tyr recombinase" evidence="5">
    <location>
        <begin position="237"/>
        <end position="419"/>
    </location>
</feature>
<dbReference type="InterPro" id="IPR013762">
    <property type="entry name" value="Integrase-like_cat_sf"/>
</dbReference>
<dbReference type="Proteomes" id="UP000095008">
    <property type="component" value="Unassembled WGS sequence"/>
</dbReference>
<dbReference type="PANTHER" id="PTHR30349:SF41">
    <property type="entry name" value="INTEGRASE_RECOMBINASE PROTEIN MJ0367-RELATED"/>
    <property type="match status" value="1"/>
</dbReference>
<dbReference type="PROSITE" id="PS51898">
    <property type="entry name" value="TYR_RECOMBINASE"/>
    <property type="match status" value="1"/>
</dbReference>
<sequence>MILLLEVIIMKRTNPLYSSPEAFLLASVLAPHMDAYTAHLQLGRYATSTIRGYILGLVHFAHWMAKDNISINLLNEMVIHRFLNDHIPHCDCPSPVNRDFFTLRATLGNLLKVLREQGVIAEQPAPTGDIADELSRYHAYMQNVRGLSVMTCRGRLRTIQRLLLHKFEGRPVEMETLQPNDIRQFVTNQLKQVDTISNAKALAAALRDYLGYRATCGDHVDSMLGVISLPANWSLASLPRALAPADVDRLLESFNAALPSPKRGYAMVRCALDIGLRCSEIASLQLSDIDWRSGTVTLNRTKALRQDILPLPTITGEALADYIRYERPKTTNQGVFVRVYAPHDQSISVDTVHRVIRDAYHRIGLTHGRSHALRHTLACQLVNHGSSLKEVADLLRHRSLNTSLIYAKLDITSLAAVALPWPGSIML</sequence>
<dbReference type="AlphaFoldDB" id="A0A1C2I4R2"/>
<accession>A0A1C2I4R2</accession>
<dbReference type="Proteomes" id="UP000094893">
    <property type="component" value="Unassembled WGS sequence"/>
</dbReference>
<evidence type="ECO:0000313" key="6">
    <source>
        <dbReference type="EMBL" id="OCX70986.1"/>
    </source>
</evidence>
<comment type="similarity">
    <text evidence="1">Belongs to the 'phage' integrase family.</text>
</comment>
<dbReference type="GO" id="GO:0006310">
    <property type="term" value="P:DNA recombination"/>
    <property type="evidence" value="ECO:0007669"/>
    <property type="project" value="UniProtKB-KW"/>
</dbReference>
<dbReference type="SUPFAM" id="SSF56349">
    <property type="entry name" value="DNA breaking-rejoining enzymes"/>
    <property type="match status" value="1"/>
</dbReference>
<protein>
    <recommendedName>
        <fullName evidence="5">Tyr recombinase domain-containing protein</fullName>
    </recommendedName>
</protein>
<evidence type="ECO:0000256" key="1">
    <source>
        <dbReference type="ARBA" id="ARBA00008857"/>
    </source>
</evidence>
<keyword evidence="9" id="KW-1185">Reference proteome</keyword>
<evidence type="ECO:0000259" key="5">
    <source>
        <dbReference type="PROSITE" id="PS51898"/>
    </source>
</evidence>
<evidence type="ECO:0000313" key="8">
    <source>
        <dbReference type="Proteomes" id="UP000094893"/>
    </source>
</evidence>
<evidence type="ECO:0000256" key="4">
    <source>
        <dbReference type="ARBA" id="ARBA00023172"/>
    </source>
</evidence>
<dbReference type="InterPro" id="IPR002104">
    <property type="entry name" value="Integrase_catalytic"/>
</dbReference>
<evidence type="ECO:0000256" key="2">
    <source>
        <dbReference type="ARBA" id="ARBA00022908"/>
    </source>
</evidence>
<evidence type="ECO:0000256" key="3">
    <source>
        <dbReference type="ARBA" id="ARBA00023125"/>
    </source>
</evidence>
<name>A0A1C2I4R2_ACITH</name>
<keyword evidence="3" id="KW-0238">DNA-binding</keyword>
<dbReference type="InterPro" id="IPR050090">
    <property type="entry name" value="Tyrosine_recombinase_XerCD"/>
</dbReference>
<dbReference type="EMBL" id="LWRY01000149">
    <property type="protein sequence ID" value="OCX70986.1"/>
    <property type="molecule type" value="Genomic_DNA"/>
</dbReference>
<dbReference type="GO" id="GO:0015074">
    <property type="term" value="P:DNA integration"/>
    <property type="evidence" value="ECO:0007669"/>
    <property type="project" value="UniProtKB-KW"/>
</dbReference>
<dbReference type="InterPro" id="IPR011010">
    <property type="entry name" value="DNA_brk_join_enz"/>
</dbReference>
<dbReference type="EMBL" id="LWSA01000087">
    <property type="protein sequence ID" value="OCX73951.1"/>
    <property type="molecule type" value="Genomic_DNA"/>
</dbReference>
<reference evidence="6 8" key="1">
    <citation type="journal article" date="2016" name="Int. J. Mol. Sci.">
        <title>Comparative genomics of the extreme acidophile Acidithiobacillus thiooxidans reveals intraspecific divergence and niche adaptation.</title>
        <authorList>
            <person name="Zhang X."/>
            <person name="Feng X."/>
            <person name="Tao J."/>
            <person name="Ma L."/>
            <person name="Xiao Y."/>
            <person name="Liang Y."/>
            <person name="Liu X."/>
            <person name="Yin H."/>
        </authorList>
    </citation>
    <scope>NUCLEOTIDE SEQUENCE [LARGE SCALE GENOMIC DNA]</scope>
    <source>
        <strain evidence="7 8">A02</strain>
        <strain evidence="6">DXS-W</strain>
    </source>
</reference>
<dbReference type="PANTHER" id="PTHR30349">
    <property type="entry name" value="PHAGE INTEGRASE-RELATED"/>
    <property type="match status" value="1"/>
</dbReference>
<dbReference type="Pfam" id="PF00589">
    <property type="entry name" value="Phage_integrase"/>
    <property type="match status" value="1"/>
</dbReference>
<organism evidence="6 9">
    <name type="scientific">Acidithiobacillus thiooxidans</name>
    <name type="common">Thiobacillus thiooxidans</name>
    <dbReference type="NCBI Taxonomy" id="930"/>
    <lineage>
        <taxon>Bacteria</taxon>
        <taxon>Pseudomonadati</taxon>
        <taxon>Pseudomonadota</taxon>
        <taxon>Acidithiobacillia</taxon>
        <taxon>Acidithiobacillales</taxon>
        <taxon>Acidithiobacillaceae</taxon>
        <taxon>Acidithiobacillus</taxon>
    </lineage>
</organism>
<proteinExistence type="inferred from homology"/>
<gene>
    <name evidence="6" type="ORF">A6M23_12865</name>
    <name evidence="7" type="ORF">A6P07_06950</name>
</gene>